<dbReference type="InterPro" id="IPR007452">
    <property type="entry name" value="TamB_C"/>
</dbReference>
<dbReference type="InterPro" id="IPR008023">
    <property type="entry name" value="DUF748"/>
</dbReference>
<evidence type="ECO:0000256" key="3">
    <source>
        <dbReference type="ARBA" id="ARBA00022989"/>
    </source>
</evidence>
<keyword evidence="7" id="KW-1185">Reference proteome</keyword>
<proteinExistence type="predicted"/>
<dbReference type="Pfam" id="PF05359">
    <property type="entry name" value="DUF748"/>
    <property type="match status" value="1"/>
</dbReference>
<accession>A0A246FNU3</accession>
<dbReference type="Proteomes" id="UP000197277">
    <property type="component" value="Unassembled WGS sequence"/>
</dbReference>
<evidence type="ECO:0000313" key="6">
    <source>
        <dbReference type="EMBL" id="OWP64398.1"/>
    </source>
</evidence>
<evidence type="ECO:0000256" key="1">
    <source>
        <dbReference type="ARBA" id="ARBA00004167"/>
    </source>
</evidence>
<protein>
    <recommendedName>
        <fullName evidence="5">Translocation and assembly module TamB C-terminal domain-containing protein</fullName>
    </recommendedName>
</protein>
<keyword evidence="3" id="KW-1133">Transmembrane helix</keyword>
<keyword evidence="4" id="KW-0472">Membrane</keyword>
<dbReference type="EMBL" id="NIRR01000003">
    <property type="protein sequence ID" value="OWP64398.1"/>
    <property type="molecule type" value="Genomic_DNA"/>
</dbReference>
<dbReference type="Pfam" id="PF04357">
    <property type="entry name" value="TamB"/>
    <property type="match status" value="1"/>
</dbReference>
<evidence type="ECO:0000256" key="4">
    <source>
        <dbReference type="ARBA" id="ARBA00023136"/>
    </source>
</evidence>
<sequence length="1533" mass="169789">MPRFLSIILKVLFGLLLLLVLAVVGALVALRVPSVQTNLAQRAARMLTDKLGQKVLVNRVDIRPFSRVLLEGVRVLDRRGNELFNIGRADADIKLFSIFDPNHLHVGRLTLEEPRFHLVTYKNQPDSTTLDQFIGAVKRLLGPSDTTKVSKPFDFQIEALSLRNGQFVLERHDVPRSPEYGRTMDYAHMRLDSIYVDADQLWLRGDSIHANISGLRTVDTPSGTRLRELTADMTYTDRFWEFDKLMLRVEDSRIHDYLRFEYRRFLNFTDFNDSVKVIARLKPSRLYSDDIAKFVPDPAVRELNETILISGQAKGYVRNFTTKSLDIRYGEGTRVRGDINVEGLPNFKESFIVMRLQPSVVQGSDIRRYIPDKGWPYVRRLGTVKLKGQFLGFYNDFVANGSFQTALGSVTSDVNLKFKTDPRYSTYEGQLRTTGFQLGKLLGDESVVRDVTMNGKVQGVGFDLRTARLTANATVQSIWLNGYRYRNIVTNGRFSRESFTGKIAANDPNLKFDATGSVSLNPGRQAFNLKANVRRADLRALGLTKESITVATTADVDFQGLRLDALLGYAHLRDSRLTYAGRTVNIDTLDVLSQLDAGQRRVRVRSEVLNLALTGDFTPSTVIRDVQTLVAEYRLNFESNDNAIAAYYRRKRQQPLPDYQVALNLYLKQPNPLLHLFVPQVSISDSTRIEGSFRNGPTSIFRLGGQVASFRYDSIRLKNSEFDLTTSKLPYQPEVLAQASITSEQQRGVPGLGTTENFYVEGVWDQEKINFSTALAQTGTTNKAQINGALVFLDDAVKIIFRQSGVNLLGKNWTIAPDNSLIISGGGREFDFQNVTLSNGQQSISAQGFLSENPNKPLALTVTDFELATLNGLTGSQKFGGRVNALGTISGVFGPLVINSTLKVDSLKMDNVLIGDVQGRGDWDNSTDRLNVNLDVTRDARQVLAVTGYIAPGSETQQLNLTGVLSRAPIKIAQPFLGTLFRDVSGTGVGTLRVGGRFSAPVLTGNIDVSDGRLTFIYLGTTYTFADRIRFLEDRIQLQNITLRDLQGNSGTINGNIYERGFQDMRLDLTASFRKLQVLNTSRQDNELYFGQAYATGTAVVRGPADNLFVNVTARSEAGTRVSLPFDNTAKAERASYIKFVNRNLSDSARAALAAQGPTAKGNVDLSGIRLNMNLDITPDAYVELLLDESTGDIIRGTATGQVRLNIDTRGDFNMYGQVEIVRGAYNFTLQGLVNKEFVVRPGGTIAWNGDPLAGEMNVTATYTQRTSLAPVIYQSSSGSANTSLVPVTAVMNLTGPILQPIIKLNLEFNDIPSSLEGDLAPFLSAIRNDEQELNRQVFSLVVFRQLTPPGSLAVTRLEGGNNALGNSLGQILSTQLGLLTSQIDPNLEISFNINGLSAEDLAALQLRLSYSFLNGRLRITRDGSFGSNTTSGSVGNVPVASAQTSVIGDLSLEYYLRPDGKFRAKLRYETTPRDLTGLSQGVNQARAGISLLHTEQFDTFRELFARKRLSRRDRDARKARELQVDNDPRTEI</sequence>
<feature type="domain" description="Translocation and assembly module TamB C-terminal" evidence="5">
    <location>
        <begin position="1041"/>
        <end position="1484"/>
    </location>
</feature>
<evidence type="ECO:0000313" key="7">
    <source>
        <dbReference type="Proteomes" id="UP000197277"/>
    </source>
</evidence>
<comment type="subcellular location">
    <subcellularLocation>
        <location evidence="1">Membrane</location>
        <topology evidence="1">Single-pass membrane protein</topology>
    </subcellularLocation>
</comment>
<reference evidence="6 7" key="1">
    <citation type="submission" date="2017-06" db="EMBL/GenBank/DDBJ databases">
        <title>Hymenobacter amundsenii sp. nov. isolated from regoliths in Antarctica.</title>
        <authorList>
            <person name="Sedlacek I."/>
            <person name="Kralova S."/>
            <person name="Pantucek R."/>
            <person name="Svec P."/>
            <person name="Holochova P."/>
            <person name="Stankova E."/>
            <person name="Vrbovska V."/>
            <person name="Busse H.-J."/>
        </authorList>
    </citation>
    <scope>NUCLEOTIDE SEQUENCE [LARGE SCALE GENOMIC DNA]</scope>
    <source>
        <strain evidence="6 7">CCM 8682</strain>
    </source>
</reference>
<keyword evidence="2" id="KW-0812">Transmembrane</keyword>
<organism evidence="6 7">
    <name type="scientific">Hymenobacter amundsenii</name>
    <dbReference type="NCBI Taxonomy" id="2006685"/>
    <lineage>
        <taxon>Bacteria</taxon>
        <taxon>Pseudomonadati</taxon>
        <taxon>Bacteroidota</taxon>
        <taxon>Cytophagia</taxon>
        <taxon>Cytophagales</taxon>
        <taxon>Hymenobacteraceae</taxon>
        <taxon>Hymenobacter</taxon>
    </lineage>
</organism>
<comment type="caution">
    <text evidence="6">The sequence shown here is derived from an EMBL/GenBank/DDBJ whole genome shotgun (WGS) entry which is preliminary data.</text>
</comment>
<dbReference type="GO" id="GO:0009306">
    <property type="term" value="P:protein secretion"/>
    <property type="evidence" value="ECO:0007669"/>
    <property type="project" value="InterPro"/>
</dbReference>
<evidence type="ECO:0000259" key="5">
    <source>
        <dbReference type="Pfam" id="PF04357"/>
    </source>
</evidence>
<dbReference type="GO" id="GO:0005886">
    <property type="term" value="C:plasma membrane"/>
    <property type="evidence" value="ECO:0007669"/>
    <property type="project" value="InterPro"/>
</dbReference>
<dbReference type="RefSeq" id="WP_088463007.1">
    <property type="nucleotide sequence ID" value="NZ_NIRR01000003.1"/>
</dbReference>
<gene>
    <name evidence="6" type="ORF">CDA63_03200</name>
</gene>
<name>A0A246FNU3_9BACT</name>
<evidence type="ECO:0000256" key="2">
    <source>
        <dbReference type="ARBA" id="ARBA00022692"/>
    </source>
</evidence>
<dbReference type="OrthoDB" id="9811276at2"/>